<keyword evidence="1" id="KW-0472">Membrane</keyword>
<keyword evidence="2" id="KW-0732">Signal</keyword>
<feature type="transmembrane region" description="Helical" evidence="1">
    <location>
        <begin position="126"/>
        <end position="147"/>
    </location>
</feature>
<dbReference type="Proteomes" id="UP000728032">
    <property type="component" value="Unassembled WGS sequence"/>
</dbReference>
<feature type="signal peptide" evidence="2">
    <location>
        <begin position="1"/>
        <end position="20"/>
    </location>
</feature>
<dbReference type="EMBL" id="CAJPVJ010002641">
    <property type="protein sequence ID" value="CAG2166590.1"/>
    <property type="molecule type" value="Genomic_DNA"/>
</dbReference>
<keyword evidence="1" id="KW-1133">Transmembrane helix</keyword>
<keyword evidence="1" id="KW-0812">Transmembrane</keyword>
<reference evidence="3" key="1">
    <citation type="submission" date="2020-11" db="EMBL/GenBank/DDBJ databases">
        <authorList>
            <person name="Tran Van P."/>
        </authorList>
    </citation>
    <scope>NUCLEOTIDE SEQUENCE</scope>
</reference>
<gene>
    <name evidence="3" type="ORF">ONB1V03_LOCUS6105</name>
</gene>
<name>A0A7R9LVA3_9ACAR</name>
<protein>
    <submittedName>
        <fullName evidence="3">Uncharacterized protein</fullName>
    </submittedName>
</protein>
<dbReference type="AlphaFoldDB" id="A0A7R9LVA3"/>
<evidence type="ECO:0000256" key="2">
    <source>
        <dbReference type="SAM" id="SignalP"/>
    </source>
</evidence>
<organism evidence="3">
    <name type="scientific">Oppiella nova</name>
    <dbReference type="NCBI Taxonomy" id="334625"/>
    <lineage>
        <taxon>Eukaryota</taxon>
        <taxon>Metazoa</taxon>
        <taxon>Ecdysozoa</taxon>
        <taxon>Arthropoda</taxon>
        <taxon>Chelicerata</taxon>
        <taxon>Arachnida</taxon>
        <taxon>Acari</taxon>
        <taxon>Acariformes</taxon>
        <taxon>Sarcoptiformes</taxon>
        <taxon>Oribatida</taxon>
        <taxon>Brachypylina</taxon>
        <taxon>Oppioidea</taxon>
        <taxon>Oppiidae</taxon>
        <taxon>Oppiella</taxon>
    </lineage>
</organism>
<evidence type="ECO:0000313" key="3">
    <source>
        <dbReference type="EMBL" id="CAD7647153.1"/>
    </source>
</evidence>
<feature type="transmembrane region" description="Helical" evidence="1">
    <location>
        <begin position="281"/>
        <end position="304"/>
    </location>
</feature>
<evidence type="ECO:0000313" key="4">
    <source>
        <dbReference type="Proteomes" id="UP000728032"/>
    </source>
</evidence>
<feature type="transmembrane region" description="Helical" evidence="1">
    <location>
        <begin position="310"/>
        <end position="326"/>
    </location>
</feature>
<keyword evidence="4" id="KW-1185">Reference proteome</keyword>
<accession>A0A7R9LVA3</accession>
<evidence type="ECO:0000256" key="1">
    <source>
        <dbReference type="SAM" id="Phobius"/>
    </source>
</evidence>
<feature type="chain" id="PRO_5035592519" evidence="2">
    <location>
        <begin position="21"/>
        <end position="327"/>
    </location>
</feature>
<dbReference type="EMBL" id="OC917466">
    <property type="protein sequence ID" value="CAD7647153.1"/>
    <property type="molecule type" value="Genomic_DNA"/>
</dbReference>
<proteinExistence type="predicted"/>
<sequence length="327" mass="36204">MKCLPLIIPMIICASVAVNGYNYNVTFLCATTSVPNIGKCGNTFIQELHDSQNQVLKNYETRGYCCAFNRLKDCIVGHVPDKCGDNEMRQLVDPFVETAKQIMTPSGDCRDYRSFPGLWALCQPDWLLIVEAIGLAILFLGMVSAVVRDLQALLSSHFSHHFLHTYHHNVITKTVFTTRTLTMKCSPLIIAMIICAPIAVKMVKPVPPKVQCTTGHGVDIGKCVDTFSQDLRHSKNQVLRDYVTRGYCCAFNDLKDYISTPSGDCDDYQGLQRTVLCQPDWLLIVGAIGLAIISLAIVSAVVILCWVPCGAILIIILMIVFLVILLC</sequence>